<dbReference type="GO" id="GO:0032545">
    <property type="term" value="C:CURI complex"/>
    <property type="evidence" value="ECO:0007669"/>
    <property type="project" value="TreeGrafter"/>
</dbReference>
<feature type="compositionally biased region" description="Basic and acidic residues" evidence="2">
    <location>
        <begin position="279"/>
        <end position="293"/>
    </location>
</feature>
<reference evidence="5" key="1">
    <citation type="journal article" date="2020" name="Stud. Mycol.">
        <title>101 Dothideomycetes genomes: a test case for predicting lifestyles and emergence of pathogens.</title>
        <authorList>
            <person name="Haridas S."/>
            <person name="Albert R."/>
            <person name="Binder M."/>
            <person name="Bloem J."/>
            <person name="Labutti K."/>
            <person name="Salamov A."/>
            <person name="Andreopoulos B."/>
            <person name="Baker S."/>
            <person name="Barry K."/>
            <person name="Bills G."/>
            <person name="Bluhm B."/>
            <person name="Cannon C."/>
            <person name="Castanera R."/>
            <person name="Culley D."/>
            <person name="Daum C."/>
            <person name="Ezra D."/>
            <person name="Gonzalez J."/>
            <person name="Henrissat B."/>
            <person name="Kuo A."/>
            <person name="Liang C."/>
            <person name="Lipzen A."/>
            <person name="Lutzoni F."/>
            <person name="Magnuson J."/>
            <person name="Mondo S."/>
            <person name="Nolan M."/>
            <person name="Ohm R."/>
            <person name="Pangilinan J."/>
            <person name="Park H.-J."/>
            <person name="Ramirez L."/>
            <person name="Alfaro M."/>
            <person name="Sun H."/>
            <person name="Tritt A."/>
            <person name="Yoshinaga Y."/>
            <person name="Zwiers L.-H."/>
            <person name="Turgeon B."/>
            <person name="Goodwin S."/>
            <person name="Spatafora J."/>
            <person name="Crous P."/>
            <person name="Grigoriev I."/>
        </authorList>
    </citation>
    <scope>NUCLEOTIDE SEQUENCE</scope>
    <source>
        <strain evidence="5">CBS 119687</strain>
    </source>
</reference>
<evidence type="ECO:0000259" key="3">
    <source>
        <dbReference type="Pfam" id="PF12923"/>
    </source>
</evidence>
<dbReference type="Pfam" id="PF17799">
    <property type="entry name" value="RRM_Rrp7"/>
    <property type="match status" value="1"/>
</dbReference>
<comment type="similarity">
    <text evidence="1">Belongs to the RRP7 family.</text>
</comment>
<dbReference type="InterPro" id="IPR040446">
    <property type="entry name" value="RRP7"/>
</dbReference>
<dbReference type="EMBL" id="ML977509">
    <property type="protein sequence ID" value="KAF2127944.1"/>
    <property type="molecule type" value="Genomic_DNA"/>
</dbReference>
<dbReference type="AlphaFoldDB" id="A0A6A6AA29"/>
<dbReference type="Gene3D" id="6.10.250.1770">
    <property type="match status" value="1"/>
</dbReference>
<organism evidence="5 6">
    <name type="scientific">Dothidotthia symphoricarpi CBS 119687</name>
    <dbReference type="NCBI Taxonomy" id="1392245"/>
    <lineage>
        <taxon>Eukaryota</taxon>
        <taxon>Fungi</taxon>
        <taxon>Dikarya</taxon>
        <taxon>Ascomycota</taxon>
        <taxon>Pezizomycotina</taxon>
        <taxon>Dothideomycetes</taxon>
        <taxon>Pleosporomycetidae</taxon>
        <taxon>Pleosporales</taxon>
        <taxon>Dothidotthiaceae</taxon>
        <taxon>Dothidotthia</taxon>
    </lineage>
</organism>
<evidence type="ECO:0000256" key="1">
    <source>
        <dbReference type="ARBA" id="ARBA00006110"/>
    </source>
</evidence>
<dbReference type="InterPro" id="IPR040447">
    <property type="entry name" value="RRM_Rrp7"/>
</dbReference>
<dbReference type="GeneID" id="54406419"/>
<dbReference type="GO" id="GO:0006364">
    <property type="term" value="P:rRNA processing"/>
    <property type="evidence" value="ECO:0007669"/>
    <property type="project" value="TreeGrafter"/>
</dbReference>
<name>A0A6A6AA29_9PLEO</name>
<accession>A0A6A6AA29</accession>
<dbReference type="Gene3D" id="3.30.70.330">
    <property type="match status" value="1"/>
</dbReference>
<dbReference type="PANTHER" id="PTHR13191:SF0">
    <property type="entry name" value="RIBOSOMAL RNA-PROCESSING PROTEIN 7 HOMOLOG A-RELATED"/>
    <property type="match status" value="1"/>
</dbReference>
<proteinExistence type="inferred from homology"/>
<feature type="region of interest" description="Disordered" evidence="2">
    <location>
        <begin position="262"/>
        <end position="293"/>
    </location>
</feature>
<feature type="domain" description="Rrp7 RRM-like N-terminal" evidence="4">
    <location>
        <begin position="21"/>
        <end position="197"/>
    </location>
</feature>
<evidence type="ECO:0000313" key="5">
    <source>
        <dbReference type="EMBL" id="KAF2127944.1"/>
    </source>
</evidence>
<dbReference type="RefSeq" id="XP_033522333.1">
    <property type="nucleotide sequence ID" value="XM_033665987.1"/>
</dbReference>
<dbReference type="Pfam" id="PF12923">
    <property type="entry name" value="RRP7"/>
    <property type="match status" value="1"/>
</dbReference>
<evidence type="ECO:0000256" key="2">
    <source>
        <dbReference type="SAM" id="MobiDB-lite"/>
    </source>
</evidence>
<dbReference type="InterPro" id="IPR024326">
    <property type="entry name" value="RRP7_C"/>
</dbReference>
<gene>
    <name evidence="5" type="ORF">P153DRAFT_342940</name>
</gene>
<dbReference type="Proteomes" id="UP000799771">
    <property type="component" value="Unassembled WGS sequence"/>
</dbReference>
<dbReference type="GO" id="GO:0000028">
    <property type="term" value="P:ribosomal small subunit assembly"/>
    <property type="evidence" value="ECO:0007669"/>
    <property type="project" value="TreeGrafter"/>
</dbReference>
<feature type="compositionally biased region" description="Basic and acidic residues" evidence="2">
    <location>
        <begin position="262"/>
        <end position="272"/>
    </location>
</feature>
<feature type="domain" description="Ribosomal RNA-processing protein 7 C-terminal" evidence="3">
    <location>
        <begin position="202"/>
        <end position="314"/>
    </location>
</feature>
<dbReference type="InterPro" id="IPR012677">
    <property type="entry name" value="Nucleotide-bd_a/b_plait_sf"/>
</dbReference>
<dbReference type="PANTHER" id="PTHR13191">
    <property type="entry name" value="RIBOSOMAL RNA PROCESSING PROTEIN 7-RELATED"/>
    <property type="match status" value="1"/>
</dbReference>
<dbReference type="OrthoDB" id="5390at2759"/>
<evidence type="ECO:0000259" key="4">
    <source>
        <dbReference type="Pfam" id="PF17799"/>
    </source>
</evidence>
<evidence type="ECO:0008006" key="7">
    <source>
        <dbReference type="Google" id="ProtNLM"/>
    </source>
</evidence>
<sequence length="320" mass="35439">MAPSPSQKPKKQKPTPTTVADFTILILTLPPLPSLPAQHQHAKHFLYAKPHAPSVPTPTAEKSLFVANVPVDATEANLRALFADHLGGSRVASVQFDSAVPEATAHKRWKSAVGVGGKRKREEGEEDVAEGVVEDEDSALPRVWNGEVRRSGCGAVVEFVDKRSARGALKEMQRIGKEGRGVPWMAGMGLGVDRYTSHTTLSHPSPHSLQTSINAYLTQFSTLERSRAKSRKQARTLPDEDGFVTVARGGRAGPARIEDAQKKAAEHDERRRNNGVGDDFYRFQNREKRKEAEGRLRMRFEEDRRRVGEMRGRGGVRVER</sequence>
<evidence type="ECO:0000313" key="6">
    <source>
        <dbReference type="Proteomes" id="UP000799771"/>
    </source>
</evidence>
<dbReference type="GO" id="GO:0034456">
    <property type="term" value="C:UTP-C complex"/>
    <property type="evidence" value="ECO:0007669"/>
    <property type="project" value="TreeGrafter"/>
</dbReference>
<keyword evidence="6" id="KW-1185">Reference proteome</keyword>
<protein>
    <recommendedName>
        <fullName evidence="7">RRM domain-containing protein</fullName>
    </recommendedName>
</protein>